<dbReference type="SUPFAM" id="SSF52540">
    <property type="entry name" value="P-loop containing nucleoside triphosphate hydrolases"/>
    <property type="match status" value="1"/>
</dbReference>
<keyword evidence="14" id="KW-1185">Reference proteome</keyword>
<evidence type="ECO:0000256" key="2">
    <source>
        <dbReference type="ARBA" id="ARBA00022692"/>
    </source>
</evidence>
<feature type="topological domain" description="Cytoplasmic" evidence="9">
    <location>
        <begin position="1"/>
        <end position="697"/>
    </location>
</feature>
<keyword evidence="6 9" id="KW-1133">Transmembrane helix</keyword>
<dbReference type="STRING" id="307507.A0A2V0PAT2"/>
<keyword evidence="8 9" id="KW-0472">Membrane</keyword>
<evidence type="ECO:0000256" key="9">
    <source>
        <dbReference type="HAMAP-Rule" id="MF_03109"/>
    </source>
</evidence>
<evidence type="ECO:0000313" key="14">
    <source>
        <dbReference type="Proteomes" id="UP000247498"/>
    </source>
</evidence>
<dbReference type="GO" id="GO:0003924">
    <property type="term" value="F:GTPase activity"/>
    <property type="evidence" value="ECO:0007669"/>
    <property type="project" value="UniProtKB-UniRule"/>
</dbReference>
<feature type="topological domain" description="Cytoplasmic" evidence="9">
    <location>
        <begin position="743"/>
        <end position="852"/>
    </location>
</feature>
<keyword evidence="4 9" id="KW-0378">Hydrolase</keyword>
<dbReference type="Pfam" id="PF05879">
    <property type="entry name" value="RHD3_GTPase"/>
    <property type="match status" value="1"/>
</dbReference>
<dbReference type="FunCoup" id="A0A2V0PAT2">
    <property type="interactions" value="1494"/>
</dbReference>
<dbReference type="InterPro" id="IPR030386">
    <property type="entry name" value="G_GB1_RHD3_dom"/>
</dbReference>
<name>A0A2V0PAT2_9CHLO</name>
<comment type="similarity">
    <text evidence="9">Belongs to the TRAFAC class dynamin-like GTPase superfamily. GB1/RHD3 GTPase family. RHD3 subfamily.</text>
</comment>
<dbReference type="InterPro" id="IPR046758">
    <property type="entry name" value="Sey1/RHD3-like_3HB"/>
</dbReference>
<evidence type="ECO:0000256" key="4">
    <source>
        <dbReference type="ARBA" id="ARBA00022801"/>
    </source>
</evidence>
<feature type="binding site" evidence="9">
    <location>
        <begin position="43"/>
        <end position="50"/>
    </location>
    <ligand>
        <name>GTP</name>
        <dbReference type="ChEBI" id="CHEBI:37565"/>
    </ligand>
</feature>
<keyword evidence="7 9" id="KW-0342">GTP-binding</keyword>
<proteinExistence type="inferred from homology"/>
<feature type="domain" description="GB1/RHD3-type G" evidence="12">
    <location>
        <begin position="33"/>
        <end position="266"/>
    </location>
</feature>
<dbReference type="OrthoDB" id="1597724at2759"/>
<evidence type="ECO:0000259" key="12">
    <source>
        <dbReference type="PROSITE" id="PS51715"/>
    </source>
</evidence>
<dbReference type="AlphaFoldDB" id="A0A2V0PAT2"/>
<organism evidence="13 14">
    <name type="scientific">Raphidocelis subcapitata</name>
    <dbReference type="NCBI Taxonomy" id="307507"/>
    <lineage>
        <taxon>Eukaryota</taxon>
        <taxon>Viridiplantae</taxon>
        <taxon>Chlorophyta</taxon>
        <taxon>core chlorophytes</taxon>
        <taxon>Chlorophyceae</taxon>
        <taxon>CS clade</taxon>
        <taxon>Sphaeropleales</taxon>
        <taxon>Selenastraceae</taxon>
        <taxon>Raphidocelis</taxon>
    </lineage>
</organism>
<evidence type="ECO:0000256" key="7">
    <source>
        <dbReference type="ARBA" id="ARBA00023134"/>
    </source>
</evidence>
<dbReference type="GO" id="GO:0005789">
    <property type="term" value="C:endoplasmic reticulum membrane"/>
    <property type="evidence" value="ECO:0007669"/>
    <property type="project" value="UniProtKB-SubCell"/>
</dbReference>
<dbReference type="PANTHER" id="PTHR45923">
    <property type="entry name" value="PROTEIN SEY1"/>
    <property type="match status" value="1"/>
</dbReference>
<accession>A0A2V0PAT2</accession>
<comment type="subcellular location">
    <subcellularLocation>
        <location evidence="1 9">Endoplasmic reticulum membrane</location>
        <topology evidence="1 9">Multi-pass membrane protein</topology>
    </subcellularLocation>
</comment>
<dbReference type="CDD" id="cd01851">
    <property type="entry name" value="GBP"/>
    <property type="match status" value="1"/>
</dbReference>
<dbReference type="Pfam" id="PF20428">
    <property type="entry name" value="Sey1_3HB"/>
    <property type="match status" value="1"/>
</dbReference>
<dbReference type="PANTHER" id="PTHR45923:SF2">
    <property type="entry name" value="PROTEIN SEY1"/>
    <property type="match status" value="1"/>
</dbReference>
<dbReference type="Gene3D" id="3.40.50.300">
    <property type="entry name" value="P-loop containing nucleotide triphosphate hydrolases"/>
    <property type="match status" value="1"/>
</dbReference>
<feature type="region of interest" description="Disordered" evidence="10">
    <location>
        <begin position="622"/>
        <end position="641"/>
    </location>
</feature>
<evidence type="ECO:0000256" key="5">
    <source>
        <dbReference type="ARBA" id="ARBA00022824"/>
    </source>
</evidence>
<evidence type="ECO:0000256" key="8">
    <source>
        <dbReference type="ARBA" id="ARBA00023136"/>
    </source>
</evidence>
<evidence type="ECO:0000313" key="13">
    <source>
        <dbReference type="EMBL" id="GBF96639.1"/>
    </source>
</evidence>
<dbReference type="InterPro" id="IPR008803">
    <property type="entry name" value="RHD3/Sey1"/>
</dbReference>
<evidence type="ECO:0000256" key="1">
    <source>
        <dbReference type="ARBA" id="ARBA00004477"/>
    </source>
</evidence>
<evidence type="ECO:0000256" key="6">
    <source>
        <dbReference type="ARBA" id="ARBA00022989"/>
    </source>
</evidence>
<keyword evidence="5 9" id="KW-0256">Endoplasmic reticulum</keyword>
<dbReference type="HAMAP" id="MF_03109">
    <property type="entry name" value="Sey1"/>
    <property type="match status" value="1"/>
</dbReference>
<dbReference type="PROSITE" id="PS51715">
    <property type="entry name" value="G_GB1_RHD3"/>
    <property type="match status" value="1"/>
</dbReference>
<dbReference type="EC" id="3.6.5.-" evidence="9"/>
<feature type="region of interest" description="Disordered" evidence="10">
    <location>
        <begin position="793"/>
        <end position="829"/>
    </location>
</feature>
<feature type="transmembrane region" description="Helical" evidence="11">
    <location>
        <begin position="718"/>
        <end position="738"/>
    </location>
</feature>
<dbReference type="Proteomes" id="UP000247498">
    <property type="component" value="Unassembled WGS sequence"/>
</dbReference>
<keyword evidence="2 9" id="KW-0812">Transmembrane</keyword>
<dbReference type="FunFam" id="3.40.50.300:FF:000727">
    <property type="entry name" value="Protein SEY1 homolog"/>
    <property type="match status" value="1"/>
</dbReference>
<dbReference type="InParanoid" id="A0A2V0PAT2"/>
<comment type="caution">
    <text evidence="13">The sequence shown here is derived from an EMBL/GenBank/DDBJ whole genome shotgun (WGS) entry which is preliminary data.</text>
</comment>
<evidence type="ECO:0000256" key="11">
    <source>
        <dbReference type="SAM" id="Phobius"/>
    </source>
</evidence>
<evidence type="ECO:0000256" key="10">
    <source>
        <dbReference type="SAM" id="MobiDB-lite"/>
    </source>
</evidence>
<evidence type="ECO:0000256" key="3">
    <source>
        <dbReference type="ARBA" id="ARBA00022741"/>
    </source>
</evidence>
<dbReference type="EMBL" id="BDRX01000084">
    <property type="protein sequence ID" value="GBF96639.1"/>
    <property type="molecule type" value="Genomic_DNA"/>
</dbReference>
<sequence>MAAPTVQMIDGEGAFHEEEVKQFVASTGVAESRSNYQVVAIMGPQSSGKSTLMNHLFGTHFVEMDALAGRMQTTRGVWLAKSPKISDITTLVMDLEGSDGRERGEDDTNFERQAALFALAVADVLLVNIWCHDIGREQGSGKPLMKTIFQVNLKLFAPEPNRRRTVLLFVIRDKSKTPLAKLAETLGEDVQRMWDAISKPPQYVGSRIEDFFDIQYAALPHYEEKYDDFIADSIVLRRRFSPPEEGEEPGDSLVRRHPDQLPAGALSLSTANIWSVIRSQKDLNLPAHKIMVANVRCEDIKNDQLAAFTGDQAWAALVEEARAGIIRDFGARAAGLRESCIDGYDQEAAYFHAAVRDAKRAELEEGLAEALAGPFEEQAALLTEREMAEFDRSFRLGMSEGRGGGFTACASECQADALGRFDAGLRDALVRGAPALDGASARANLVRRAGEYVEKAKHGRVKEAVTVADKRLTALLTPTAIDLLQDCPPGLWPKLHAALASAAAAAESTLTQALEGIELSAAERQAASKKLQAAGQAKLASLLQEAALTRVSRMRDAFNTSFTLDENKTPRTWMPRDNIDVLARAARRAAANTLAALCVARGADYAGGDAVERAVLTMAAPDISGGDGGEGEGEGGGAGGFDISSASEWPGSLPRDAVLVSPAEARSAWREFMAASTLAVQQAKITQQANLAAGRRAPPVWALAAILLLGWNEFVAVIWNPVYLIFGFLTFMFGWMLYSELDVDARMQQGWVTGILGIWSNLGDALRTVSERAVQTGVALVGEGRELLHDHAGGAAPQPRAFGEPQRELRQAAADGAHKPHRSAAGLVRRKEMGVEMAGVGAATASSGAKEE</sequence>
<gene>
    <name evidence="13" type="ORF">Rsub_09272</name>
</gene>
<comment type="function">
    <text evidence="9">Probable GTP-binding protein that may be involved in cell development.</text>
</comment>
<dbReference type="InterPro" id="IPR027417">
    <property type="entry name" value="P-loop_NTPase"/>
</dbReference>
<feature type="topological domain" description="Lumenal" evidence="9">
    <location>
        <begin position="719"/>
        <end position="721"/>
    </location>
</feature>
<dbReference type="GO" id="GO:0016320">
    <property type="term" value="P:endoplasmic reticulum membrane fusion"/>
    <property type="evidence" value="ECO:0007669"/>
    <property type="project" value="TreeGrafter"/>
</dbReference>
<keyword evidence="3 9" id="KW-0547">Nucleotide-binding</keyword>
<reference evidence="13 14" key="1">
    <citation type="journal article" date="2018" name="Sci. Rep.">
        <title>Raphidocelis subcapitata (=Pseudokirchneriella subcapitata) provides an insight into genome evolution and environmental adaptations in the Sphaeropleales.</title>
        <authorList>
            <person name="Suzuki S."/>
            <person name="Yamaguchi H."/>
            <person name="Nakajima N."/>
            <person name="Kawachi M."/>
        </authorList>
    </citation>
    <scope>NUCLEOTIDE SEQUENCE [LARGE SCALE GENOMIC DNA]</scope>
    <source>
        <strain evidence="13 14">NIES-35</strain>
    </source>
</reference>
<dbReference type="GO" id="GO:0005525">
    <property type="term" value="F:GTP binding"/>
    <property type="evidence" value="ECO:0007669"/>
    <property type="project" value="UniProtKB-UniRule"/>
</dbReference>
<protein>
    <recommendedName>
        <fullName evidence="9">Protein ROOT HAIR DEFECTIVE 3 homolog</fullName>
        <ecNumber evidence="9">3.6.5.-</ecNumber>
    </recommendedName>
    <alternativeName>
        <fullName evidence="9">Protein SEY1 homolog</fullName>
    </alternativeName>
</protein>